<dbReference type="RefSeq" id="XP_062722890.1">
    <property type="nucleotide sequence ID" value="XM_062869096.1"/>
</dbReference>
<comment type="caution">
    <text evidence="1">The sequence shown here is derived from an EMBL/GenBank/DDBJ whole genome shotgun (WGS) entry which is preliminary data.</text>
</comment>
<dbReference type="AlphaFoldDB" id="A0AAJ0GWF8"/>
<keyword evidence="2" id="KW-1185">Reference proteome</keyword>
<name>A0AAJ0GWF8_9PEZI</name>
<sequence>MSSSLSSVPSKAALTALRGLVVGTSCAIAFIAEDRRRKINCARQIIENGEKIKAAKRYRPGGTALALAIEEEALLDPALVPSSRARLVLHQVDVAPTPIPPRREIKQIEEQVSYEDIDSTGGVARAMVSEQSDASNTNSAGIYAQPEEPARRNPHKPLQNLLTLRTTAAKPGPSWLWTNTAAIQVYAFPTVDEIVVKVHEACRSRDPRQIGSAVRTVLEAMNLKSAPSNLDTSWIEATALLCRVCHEEGRLKEAVDILCRVVARGVLEEGAYYNHKPFAVIDSLLADTEFSKQTRAAYLTNLSTAINLFLPTFPAPPTDPDHQMYSLGRRLLEICFSLGRLGRIFGLYRRCNIVAGENSGDLTSWFLAKLYEQSDYRSVVKIFCSTYPKSSPTEASVHAIGDTIVHSVELALNYKAAQVLETLHGVCSQLVNTKLKPEWVIKLLICHWKQHHSFQAVEALFGTLQTPSLKDTVFRSYNVYRIMVELALEAGEEDKAESYFMAGVAEYPPLASDVRLLGVFARFHAKDGDWEAVRADFEAMTLRGGPNPSRVFVPILKAYSETHTVRETEAFLKSYVDELKVPLCGHVVTLMAKQYAAIRDIDSLVEWLDYCSRANFPVDAAFTNAILARCRRQWHFPFRDLRTVFRKLRALNPNYVDGHTEQLMKAAALADSKHGGRYAQGRLLSLKLAPNKVSSQGKREQVEDVILAMKEALACNRPERAALIYKRALREGMPYSQYALRLAVQAWLISTPNDYQGAYSLIRDAQSRGEDVNPVINYLVAKQLGETTATAHNSDVYNTIQATLTNFQKGGFQITDNLLHRAAWICLTAGHFPGAISYALKAAEVRGASCGPCFNLQNFKILLAAYAELIDLNGIRNTINRCLASPYKEDVACRRALRHARARVAHSQARAVTPEQRMRARAVVDEGIKKIVEARKVMRAEGEKLEAEAIRIMRQAALDAGCPPVEFENMPFLGRPEARNVAEGEPEDYYSALERELEAPGRVTVVEAF</sequence>
<proteinExistence type="predicted"/>
<dbReference type="EMBL" id="JAUDZG010000003">
    <property type="protein sequence ID" value="KAK3307110.1"/>
    <property type="molecule type" value="Genomic_DNA"/>
</dbReference>
<protein>
    <submittedName>
        <fullName evidence="1">Uncharacterized protein</fullName>
    </submittedName>
</protein>
<gene>
    <name evidence="1" type="ORF">B0T15DRAFT_529220</name>
</gene>
<evidence type="ECO:0000313" key="2">
    <source>
        <dbReference type="Proteomes" id="UP001273166"/>
    </source>
</evidence>
<evidence type="ECO:0000313" key="1">
    <source>
        <dbReference type="EMBL" id="KAK3307110.1"/>
    </source>
</evidence>
<reference evidence="1" key="1">
    <citation type="journal article" date="2023" name="Mol. Phylogenet. Evol.">
        <title>Genome-scale phylogeny and comparative genomics of the fungal order Sordariales.</title>
        <authorList>
            <person name="Hensen N."/>
            <person name="Bonometti L."/>
            <person name="Westerberg I."/>
            <person name="Brannstrom I.O."/>
            <person name="Guillou S."/>
            <person name="Cros-Aarteil S."/>
            <person name="Calhoun S."/>
            <person name="Haridas S."/>
            <person name="Kuo A."/>
            <person name="Mondo S."/>
            <person name="Pangilinan J."/>
            <person name="Riley R."/>
            <person name="LaButti K."/>
            <person name="Andreopoulos B."/>
            <person name="Lipzen A."/>
            <person name="Chen C."/>
            <person name="Yan M."/>
            <person name="Daum C."/>
            <person name="Ng V."/>
            <person name="Clum A."/>
            <person name="Steindorff A."/>
            <person name="Ohm R.A."/>
            <person name="Martin F."/>
            <person name="Silar P."/>
            <person name="Natvig D.O."/>
            <person name="Lalanne C."/>
            <person name="Gautier V."/>
            <person name="Ament-Velasquez S.L."/>
            <person name="Kruys A."/>
            <person name="Hutchinson M.I."/>
            <person name="Powell A.J."/>
            <person name="Barry K."/>
            <person name="Miller A.N."/>
            <person name="Grigoriev I.V."/>
            <person name="Debuchy R."/>
            <person name="Gladieux P."/>
            <person name="Hiltunen Thoren M."/>
            <person name="Johannesson H."/>
        </authorList>
    </citation>
    <scope>NUCLEOTIDE SEQUENCE</scope>
    <source>
        <strain evidence="1">CBS 333.67</strain>
    </source>
</reference>
<dbReference type="GeneID" id="87887925"/>
<reference evidence="1" key="2">
    <citation type="submission" date="2023-06" db="EMBL/GenBank/DDBJ databases">
        <authorList>
            <consortium name="Lawrence Berkeley National Laboratory"/>
            <person name="Mondo S.J."/>
            <person name="Hensen N."/>
            <person name="Bonometti L."/>
            <person name="Westerberg I."/>
            <person name="Brannstrom I.O."/>
            <person name="Guillou S."/>
            <person name="Cros-Aarteil S."/>
            <person name="Calhoun S."/>
            <person name="Haridas S."/>
            <person name="Kuo A."/>
            <person name="Pangilinan J."/>
            <person name="Riley R."/>
            <person name="Labutti K."/>
            <person name="Andreopoulos B."/>
            <person name="Lipzen A."/>
            <person name="Chen C."/>
            <person name="Yanf M."/>
            <person name="Daum C."/>
            <person name="Ng V."/>
            <person name="Clum A."/>
            <person name="Steindorff A."/>
            <person name="Ohm R."/>
            <person name="Martin F."/>
            <person name="Silar P."/>
            <person name="Natvig D."/>
            <person name="Lalanne C."/>
            <person name="Gautier V."/>
            <person name="Ament-Velasquez S.L."/>
            <person name="Kruys A."/>
            <person name="Hutchinson M.I."/>
            <person name="Powell A.J."/>
            <person name="Barry K."/>
            <person name="Miller A.N."/>
            <person name="Grigoriev I.V."/>
            <person name="Debuchy R."/>
            <person name="Gladieux P."/>
            <person name="Thoren M.H."/>
            <person name="Johannesson H."/>
        </authorList>
    </citation>
    <scope>NUCLEOTIDE SEQUENCE</scope>
    <source>
        <strain evidence="1">CBS 333.67</strain>
    </source>
</reference>
<dbReference type="Proteomes" id="UP001273166">
    <property type="component" value="Unassembled WGS sequence"/>
</dbReference>
<organism evidence="1 2">
    <name type="scientific">Chaetomium strumarium</name>
    <dbReference type="NCBI Taxonomy" id="1170767"/>
    <lineage>
        <taxon>Eukaryota</taxon>
        <taxon>Fungi</taxon>
        <taxon>Dikarya</taxon>
        <taxon>Ascomycota</taxon>
        <taxon>Pezizomycotina</taxon>
        <taxon>Sordariomycetes</taxon>
        <taxon>Sordariomycetidae</taxon>
        <taxon>Sordariales</taxon>
        <taxon>Chaetomiaceae</taxon>
        <taxon>Chaetomium</taxon>
    </lineage>
</organism>
<accession>A0AAJ0GWF8</accession>